<keyword evidence="4 6" id="KW-1133">Transmembrane helix</keyword>
<sequence>MSENENYDSNVALPQEEPVTALTKKQLQIVEQIEEKTAGFWMRFWAFVLDIIIVAAIVGIIVNPIFHLFGWSLRETHWYSPMTIVSGVFYYAYFVITTKYWQQTVGKMIFGLKVKGTNGENLDWFTVLFREIIGRFISNKIPIIYLMVAFMPKNHGLNDIIADTKVVQEKLFIKHKKEVVIENPKIDDFDNQNSVSPSI</sequence>
<comment type="subcellular location">
    <subcellularLocation>
        <location evidence="1">Cell membrane</location>
        <topology evidence="1">Multi-pass membrane protein</topology>
    </subcellularLocation>
</comment>
<protein>
    <submittedName>
        <fullName evidence="8">Putative RDD family membrane protein YckC</fullName>
    </submittedName>
</protein>
<evidence type="ECO:0000256" key="4">
    <source>
        <dbReference type="ARBA" id="ARBA00022989"/>
    </source>
</evidence>
<comment type="caution">
    <text evidence="8">The sequence shown here is derived from an EMBL/GenBank/DDBJ whole genome shotgun (WGS) entry which is preliminary data.</text>
</comment>
<feature type="transmembrane region" description="Helical" evidence="6">
    <location>
        <begin position="44"/>
        <end position="66"/>
    </location>
</feature>
<dbReference type="GO" id="GO:0005886">
    <property type="term" value="C:plasma membrane"/>
    <property type="evidence" value="ECO:0007669"/>
    <property type="project" value="UniProtKB-SubCell"/>
</dbReference>
<dbReference type="Pfam" id="PF06271">
    <property type="entry name" value="RDD"/>
    <property type="match status" value="1"/>
</dbReference>
<evidence type="ECO:0000256" key="3">
    <source>
        <dbReference type="ARBA" id="ARBA00022692"/>
    </source>
</evidence>
<reference evidence="8 9" key="1">
    <citation type="submission" date="2018-06" db="EMBL/GenBank/DDBJ databases">
        <title>Genomic Encyclopedia of Archaeal and Bacterial Type Strains, Phase II (KMG-II): from individual species to whole genera.</title>
        <authorList>
            <person name="Goeker M."/>
        </authorList>
    </citation>
    <scope>NUCLEOTIDE SEQUENCE [LARGE SCALE GENOMIC DNA]</scope>
    <source>
        <strain evidence="8 9">KACC 16626</strain>
    </source>
</reference>
<dbReference type="Proteomes" id="UP000247416">
    <property type="component" value="Unassembled WGS sequence"/>
</dbReference>
<keyword evidence="3 6" id="KW-0812">Transmembrane</keyword>
<proteinExistence type="predicted"/>
<dbReference type="PANTHER" id="PTHR36115">
    <property type="entry name" value="PROLINE-RICH ANTIGEN HOMOLOG-RELATED"/>
    <property type="match status" value="1"/>
</dbReference>
<organism evidence="8 9">
    <name type="scientific">Ureibacillus chungkukjangi</name>
    <dbReference type="NCBI Taxonomy" id="1202712"/>
    <lineage>
        <taxon>Bacteria</taxon>
        <taxon>Bacillati</taxon>
        <taxon>Bacillota</taxon>
        <taxon>Bacilli</taxon>
        <taxon>Bacillales</taxon>
        <taxon>Caryophanaceae</taxon>
        <taxon>Ureibacillus</taxon>
    </lineage>
</organism>
<dbReference type="RefSeq" id="WP_107934295.1">
    <property type="nucleotide sequence ID" value="NZ_CP085009.1"/>
</dbReference>
<keyword evidence="9" id="KW-1185">Reference proteome</keyword>
<evidence type="ECO:0000313" key="8">
    <source>
        <dbReference type="EMBL" id="PYF09054.1"/>
    </source>
</evidence>
<accession>A0A318TWP2</accession>
<dbReference type="InterPro" id="IPR051791">
    <property type="entry name" value="Pra-immunoreactive"/>
</dbReference>
<feature type="domain" description="RDD" evidence="7">
    <location>
        <begin position="37"/>
        <end position="162"/>
    </location>
</feature>
<evidence type="ECO:0000256" key="5">
    <source>
        <dbReference type="ARBA" id="ARBA00023136"/>
    </source>
</evidence>
<evidence type="ECO:0000313" key="9">
    <source>
        <dbReference type="Proteomes" id="UP000247416"/>
    </source>
</evidence>
<keyword evidence="5 6" id="KW-0472">Membrane</keyword>
<gene>
    <name evidence="8" type="ORF">BJ095_101280</name>
</gene>
<dbReference type="OrthoDB" id="9793824at2"/>
<dbReference type="AlphaFoldDB" id="A0A318TWP2"/>
<dbReference type="EMBL" id="QJTJ01000001">
    <property type="protein sequence ID" value="PYF09054.1"/>
    <property type="molecule type" value="Genomic_DNA"/>
</dbReference>
<evidence type="ECO:0000256" key="6">
    <source>
        <dbReference type="SAM" id="Phobius"/>
    </source>
</evidence>
<name>A0A318TWP2_9BACL</name>
<evidence type="ECO:0000256" key="1">
    <source>
        <dbReference type="ARBA" id="ARBA00004651"/>
    </source>
</evidence>
<evidence type="ECO:0000259" key="7">
    <source>
        <dbReference type="Pfam" id="PF06271"/>
    </source>
</evidence>
<evidence type="ECO:0000256" key="2">
    <source>
        <dbReference type="ARBA" id="ARBA00022475"/>
    </source>
</evidence>
<dbReference type="InterPro" id="IPR010432">
    <property type="entry name" value="RDD"/>
</dbReference>
<keyword evidence="2" id="KW-1003">Cell membrane</keyword>
<dbReference type="PANTHER" id="PTHR36115:SF9">
    <property type="entry name" value="LMO1584 PROTEIN"/>
    <property type="match status" value="1"/>
</dbReference>
<feature type="transmembrane region" description="Helical" evidence="6">
    <location>
        <begin position="78"/>
        <end position="96"/>
    </location>
</feature>